<keyword evidence="4" id="KW-1185">Reference proteome</keyword>
<proteinExistence type="inferred from homology"/>
<evidence type="ECO:0000313" key="4">
    <source>
        <dbReference type="Proteomes" id="UP001152795"/>
    </source>
</evidence>
<dbReference type="AlphaFoldDB" id="A0A6S7HRF4"/>
<name>A0A6S7HRF4_PARCT</name>
<evidence type="ECO:0000256" key="1">
    <source>
        <dbReference type="ARBA" id="ARBA00005606"/>
    </source>
</evidence>
<organism evidence="3 4">
    <name type="scientific">Paramuricea clavata</name>
    <name type="common">Red gorgonian</name>
    <name type="synonym">Violescent sea-whip</name>
    <dbReference type="NCBI Taxonomy" id="317549"/>
    <lineage>
        <taxon>Eukaryota</taxon>
        <taxon>Metazoa</taxon>
        <taxon>Cnidaria</taxon>
        <taxon>Anthozoa</taxon>
        <taxon>Octocorallia</taxon>
        <taxon>Malacalcyonacea</taxon>
        <taxon>Plexauridae</taxon>
        <taxon>Paramuricea</taxon>
    </lineage>
</organism>
<accession>A0A6S7HRF4</accession>
<sequence length="475" mass="53039">MSCDKHANDCCNGPGYATPLDAMKGPREKIVYVPCIYSNTGIKKPDYLATVDVDPESPDYGKVIHRLPALHLEDELHHSGWNACSSCHGDSSRARDSLVMPSLLSSRVYIFDVATNPRAPKIRKVIEPEEVFEKTGLAYLHTSHCLANGDIMISAMGDPQGEAKGGFVLVDGKDYSVKGKWQEQTTKFGYDFWYQPRHNVMISSEWGEPKSLCQGFNPQHVADGKYGQNLHIWDWTTRELKQSIDLGDDGKIPLELRFLHDPDANLGYVGCALSSTVFAYHPGKNGEWVAEKVISVPNKKVEGWALPEMPGLITDILISLDDRFLFFSNWIHGDIRQYDITDRLHPKLVGQLFLGGSITKDGPVKVIKDDELKEQPEPAYIQGKKIEGGPQMIQLSLDGKRMLLTTSLFSAWDKQFYPEMKNKGSMMLKVNVDTEKGGLTLDKDFCVDFGEEPDGPALAHEVRYPGGDCSSDIWI</sequence>
<dbReference type="SUPFAM" id="SSF75011">
    <property type="entry name" value="3-carboxy-cis,cis-mucoante lactonizing enzyme"/>
    <property type="match status" value="1"/>
</dbReference>
<protein>
    <submittedName>
        <fullName evidence="3">Selenium-binding 1</fullName>
    </submittedName>
</protein>
<comment type="similarity">
    <text evidence="1">Belongs to the selenium-binding protein family.</text>
</comment>
<dbReference type="Proteomes" id="UP001152795">
    <property type="component" value="Unassembled WGS sequence"/>
</dbReference>
<reference evidence="3" key="1">
    <citation type="submission" date="2020-04" db="EMBL/GenBank/DDBJ databases">
        <authorList>
            <person name="Alioto T."/>
            <person name="Alioto T."/>
            <person name="Gomez Garrido J."/>
        </authorList>
    </citation>
    <scope>NUCLEOTIDE SEQUENCE</scope>
    <source>
        <strain evidence="3">A484AB</strain>
    </source>
</reference>
<evidence type="ECO:0000313" key="3">
    <source>
        <dbReference type="EMBL" id="CAB4008104.1"/>
    </source>
</evidence>
<dbReference type="GO" id="GO:0008430">
    <property type="term" value="F:selenium binding"/>
    <property type="evidence" value="ECO:0007669"/>
    <property type="project" value="InterPro"/>
</dbReference>
<dbReference type="PANTHER" id="PTHR23300:SF0">
    <property type="entry name" value="METHANETHIOL OXIDASE"/>
    <property type="match status" value="1"/>
</dbReference>
<dbReference type="PANTHER" id="PTHR23300">
    <property type="entry name" value="METHANETHIOL OXIDASE"/>
    <property type="match status" value="1"/>
</dbReference>
<dbReference type="EMBL" id="CACRXK020006021">
    <property type="protein sequence ID" value="CAB4008104.1"/>
    <property type="molecule type" value="Genomic_DNA"/>
</dbReference>
<dbReference type="Pfam" id="PF05694">
    <property type="entry name" value="SBP56"/>
    <property type="match status" value="1"/>
</dbReference>
<dbReference type="InterPro" id="IPR008826">
    <property type="entry name" value="Se-bd"/>
</dbReference>
<dbReference type="OrthoDB" id="10252446at2759"/>
<keyword evidence="2" id="KW-0711">Selenium</keyword>
<comment type="caution">
    <text evidence="3">The sequence shown here is derived from an EMBL/GenBank/DDBJ whole genome shotgun (WGS) entry which is preliminary data.</text>
</comment>
<evidence type="ECO:0000256" key="2">
    <source>
        <dbReference type="ARBA" id="ARBA00023266"/>
    </source>
</evidence>
<gene>
    <name evidence="3" type="ORF">PACLA_8A088519</name>
</gene>